<dbReference type="EMBL" id="GBXM01078600">
    <property type="protein sequence ID" value="JAH29977.1"/>
    <property type="molecule type" value="Transcribed_RNA"/>
</dbReference>
<accession>A0A0E9RMD0</accession>
<evidence type="ECO:0000313" key="1">
    <source>
        <dbReference type="EMBL" id="JAH29977.1"/>
    </source>
</evidence>
<reference evidence="1" key="2">
    <citation type="journal article" date="2015" name="Fish Shellfish Immunol.">
        <title>Early steps in the European eel (Anguilla anguilla)-Vibrio vulnificus interaction in the gills: Role of the RtxA13 toxin.</title>
        <authorList>
            <person name="Callol A."/>
            <person name="Pajuelo D."/>
            <person name="Ebbesson L."/>
            <person name="Teles M."/>
            <person name="MacKenzie S."/>
            <person name="Amaro C."/>
        </authorList>
    </citation>
    <scope>NUCLEOTIDE SEQUENCE</scope>
</reference>
<reference evidence="1" key="1">
    <citation type="submission" date="2014-11" db="EMBL/GenBank/DDBJ databases">
        <authorList>
            <person name="Amaro Gonzalez C."/>
        </authorList>
    </citation>
    <scope>NUCLEOTIDE SEQUENCE</scope>
</reference>
<protein>
    <submittedName>
        <fullName evidence="1">Uncharacterized protein</fullName>
    </submittedName>
</protein>
<dbReference type="AlphaFoldDB" id="A0A0E9RMD0"/>
<organism evidence="1">
    <name type="scientific">Anguilla anguilla</name>
    <name type="common">European freshwater eel</name>
    <name type="synonym">Muraena anguilla</name>
    <dbReference type="NCBI Taxonomy" id="7936"/>
    <lineage>
        <taxon>Eukaryota</taxon>
        <taxon>Metazoa</taxon>
        <taxon>Chordata</taxon>
        <taxon>Craniata</taxon>
        <taxon>Vertebrata</taxon>
        <taxon>Euteleostomi</taxon>
        <taxon>Actinopterygii</taxon>
        <taxon>Neopterygii</taxon>
        <taxon>Teleostei</taxon>
        <taxon>Anguilliformes</taxon>
        <taxon>Anguillidae</taxon>
        <taxon>Anguilla</taxon>
    </lineage>
</organism>
<proteinExistence type="predicted"/>
<sequence>MLRNRRHTEVNITPDLVLPNWQACAV</sequence>
<name>A0A0E9RMD0_ANGAN</name>